<evidence type="ECO:0000313" key="2">
    <source>
        <dbReference type="Proteomes" id="UP000324222"/>
    </source>
</evidence>
<dbReference type="Proteomes" id="UP000324222">
    <property type="component" value="Unassembled WGS sequence"/>
</dbReference>
<evidence type="ECO:0000313" key="1">
    <source>
        <dbReference type="EMBL" id="MPC33877.1"/>
    </source>
</evidence>
<name>A0A5B7EKT9_PORTR</name>
<comment type="caution">
    <text evidence="1">The sequence shown here is derived from an EMBL/GenBank/DDBJ whole genome shotgun (WGS) entry which is preliminary data.</text>
</comment>
<sequence length="80" mass="9173">MLETGTSVKHSYGWSECDGCWLRALCLSRRNCEKGIILLLTLLVEDEALQHQKHPLINFMRTQHGCFSHSEEISLSDLLE</sequence>
<dbReference type="EMBL" id="VSRR010002931">
    <property type="protein sequence ID" value="MPC33877.1"/>
    <property type="molecule type" value="Genomic_DNA"/>
</dbReference>
<keyword evidence="2" id="KW-1185">Reference proteome</keyword>
<accession>A0A5B7EKT9</accession>
<dbReference type="AlphaFoldDB" id="A0A5B7EKT9"/>
<proteinExistence type="predicted"/>
<organism evidence="1 2">
    <name type="scientific">Portunus trituberculatus</name>
    <name type="common">Swimming crab</name>
    <name type="synonym">Neptunus trituberculatus</name>
    <dbReference type="NCBI Taxonomy" id="210409"/>
    <lineage>
        <taxon>Eukaryota</taxon>
        <taxon>Metazoa</taxon>
        <taxon>Ecdysozoa</taxon>
        <taxon>Arthropoda</taxon>
        <taxon>Crustacea</taxon>
        <taxon>Multicrustacea</taxon>
        <taxon>Malacostraca</taxon>
        <taxon>Eumalacostraca</taxon>
        <taxon>Eucarida</taxon>
        <taxon>Decapoda</taxon>
        <taxon>Pleocyemata</taxon>
        <taxon>Brachyura</taxon>
        <taxon>Eubrachyura</taxon>
        <taxon>Portunoidea</taxon>
        <taxon>Portunidae</taxon>
        <taxon>Portuninae</taxon>
        <taxon>Portunus</taxon>
    </lineage>
</organism>
<reference evidence="1 2" key="1">
    <citation type="submission" date="2019-05" db="EMBL/GenBank/DDBJ databases">
        <title>Another draft genome of Portunus trituberculatus and its Hox gene families provides insights of decapod evolution.</title>
        <authorList>
            <person name="Jeong J.-H."/>
            <person name="Song I."/>
            <person name="Kim S."/>
            <person name="Choi T."/>
            <person name="Kim D."/>
            <person name="Ryu S."/>
            <person name="Kim W."/>
        </authorList>
    </citation>
    <scope>NUCLEOTIDE SEQUENCE [LARGE SCALE GENOMIC DNA]</scope>
    <source>
        <tissue evidence="1">Muscle</tissue>
    </source>
</reference>
<gene>
    <name evidence="1" type="ORF">E2C01_027244</name>
</gene>
<protein>
    <submittedName>
        <fullName evidence="1">Uncharacterized protein</fullName>
    </submittedName>
</protein>